<feature type="transmembrane region" description="Helical" evidence="2">
    <location>
        <begin position="43"/>
        <end position="72"/>
    </location>
</feature>
<proteinExistence type="predicted"/>
<keyword evidence="2" id="KW-0472">Membrane</keyword>
<reference evidence="3 4" key="1">
    <citation type="journal article" date="2015" name="Nature">
        <title>rRNA introns, odd ribosomes, and small enigmatic genomes across a large radiation of phyla.</title>
        <authorList>
            <person name="Brown C.T."/>
            <person name="Hug L.A."/>
            <person name="Thomas B.C."/>
            <person name="Sharon I."/>
            <person name="Castelle C.J."/>
            <person name="Singh A."/>
            <person name="Wilkins M.J."/>
            <person name="Williams K.H."/>
            <person name="Banfield J.F."/>
        </authorList>
    </citation>
    <scope>NUCLEOTIDE SEQUENCE [LARGE SCALE GENOMIC DNA]</scope>
</reference>
<dbReference type="EMBL" id="LCRF01000020">
    <property type="protein sequence ID" value="KKW31225.1"/>
    <property type="molecule type" value="Genomic_DNA"/>
</dbReference>
<protein>
    <submittedName>
        <fullName evidence="3">Uncharacterized protein</fullName>
    </submittedName>
</protein>
<evidence type="ECO:0000313" key="3">
    <source>
        <dbReference type="EMBL" id="KKW31225.1"/>
    </source>
</evidence>
<organism evidence="3 4">
    <name type="scientific">Candidatus Kaiserbacteria bacterium GW2011_GWC2_52_8b</name>
    <dbReference type="NCBI Taxonomy" id="1618676"/>
    <lineage>
        <taxon>Bacteria</taxon>
        <taxon>Candidatus Kaiseribacteriota</taxon>
    </lineage>
</organism>
<name>A0A0G1XK31_9BACT</name>
<feature type="region of interest" description="Disordered" evidence="1">
    <location>
        <begin position="1"/>
        <end position="20"/>
    </location>
</feature>
<gene>
    <name evidence="3" type="ORF">UY74_C0020G0002</name>
</gene>
<evidence type="ECO:0000256" key="1">
    <source>
        <dbReference type="SAM" id="MobiDB-lite"/>
    </source>
</evidence>
<keyword evidence="2" id="KW-1133">Transmembrane helix</keyword>
<dbReference type="AlphaFoldDB" id="A0A0G1XK31"/>
<feature type="compositionally biased region" description="Basic and acidic residues" evidence="1">
    <location>
        <begin position="10"/>
        <end position="19"/>
    </location>
</feature>
<dbReference type="Proteomes" id="UP000034445">
    <property type="component" value="Unassembled WGS sequence"/>
</dbReference>
<accession>A0A0G1XK31</accession>
<comment type="caution">
    <text evidence="3">The sequence shown here is derived from an EMBL/GenBank/DDBJ whole genome shotgun (WGS) entry which is preliminary data.</text>
</comment>
<evidence type="ECO:0000256" key="2">
    <source>
        <dbReference type="SAM" id="Phobius"/>
    </source>
</evidence>
<sequence length="76" mass="8664">MESFKLHRPQKGDNEEYSKRKALQKSGRIDTSFQNNVDSLGAIVLWIVVSYLIGIVWGSIITFSILAIRLLVRKSK</sequence>
<keyword evidence="2" id="KW-0812">Transmembrane</keyword>
<evidence type="ECO:0000313" key="4">
    <source>
        <dbReference type="Proteomes" id="UP000034445"/>
    </source>
</evidence>